<dbReference type="Gene3D" id="3.30.450.90">
    <property type="match status" value="1"/>
</dbReference>
<evidence type="ECO:0000313" key="5">
    <source>
        <dbReference type="EMBL" id="PIR70209.1"/>
    </source>
</evidence>
<accession>A0A2H0TF79</accession>
<dbReference type="GO" id="GO:0005886">
    <property type="term" value="C:plasma membrane"/>
    <property type="evidence" value="ECO:0007669"/>
    <property type="project" value="TreeGrafter"/>
</dbReference>
<dbReference type="GO" id="GO:0005524">
    <property type="term" value="F:ATP binding"/>
    <property type="evidence" value="ECO:0007669"/>
    <property type="project" value="UniProtKB-KW"/>
</dbReference>
<dbReference type="AlphaFoldDB" id="A0A2H0TF79"/>
<dbReference type="SUPFAM" id="SSF52540">
    <property type="entry name" value="P-loop containing nucleoside triphosphate hydrolases"/>
    <property type="match status" value="1"/>
</dbReference>
<sequence length="458" mass="51803">MVSDNSLQRAWSRYAEVPEFVELKKGFIEVSPERIKEFVQRVTNVEQFRDLIIPTINSKKQRQTSEILEVILAGALQLEASDVHIEPREEEALMRLRLDGVLQDIITFTVRAYKLLLSRTKLISELKLNVHEEPQDGRFTIKLENTNIEIRTSILPGPYGESIVLRILNPKTIALTLEDLGMSQQFLKIIDQELKAPNGMILTTGPTGSGKTTTLYAFIRRKKTPGEKIITIEDPIEYHIPGITQTQVNTKEGYTFADGLRSILRQDPDILLVGEIRDLETANTAMHAALTGHLVFSTLHTNDAAGTIPRLIDLGVKPSIIAPAINIAMAQRLIRRLCKNCRGQSKATDEEMEVIKNIIKNFPDIPGKEKIDEKNILLWRPKKCQECNNTGYKGRVGAFEILLIDDKVEHLIMQNPSQNDLVQEMKRQNMPSLIQDGFLKVIEGETTLEELERVIGTR</sequence>
<dbReference type="PROSITE" id="PS00662">
    <property type="entry name" value="T2SP_E"/>
    <property type="match status" value="1"/>
</dbReference>
<comment type="caution">
    <text evidence="5">The sequence shown here is derived from an EMBL/GenBank/DDBJ whole genome shotgun (WGS) entry which is preliminary data.</text>
</comment>
<keyword evidence="2" id="KW-0547">Nucleotide-binding</keyword>
<proteinExistence type="inferred from homology"/>
<organism evidence="5 6">
    <name type="scientific">Candidatus Niyogibacteria bacterium CG10_big_fil_rev_8_21_14_0_10_42_19</name>
    <dbReference type="NCBI Taxonomy" id="1974725"/>
    <lineage>
        <taxon>Bacteria</taxon>
        <taxon>Candidatus Niyogiibacteriota</taxon>
    </lineage>
</organism>
<dbReference type="CDD" id="cd01129">
    <property type="entry name" value="PulE-GspE-like"/>
    <property type="match status" value="1"/>
</dbReference>
<dbReference type="PANTHER" id="PTHR30258:SF2">
    <property type="entry name" value="COMG OPERON PROTEIN 1"/>
    <property type="match status" value="1"/>
</dbReference>
<dbReference type="GO" id="GO:0016887">
    <property type="term" value="F:ATP hydrolysis activity"/>
    <property type="evidence" value="ECO:0007669"/>
    <property type="project" value="TreeGrafter"/>
</dbReference>
<dbReference type="Proteomes" id="UP000229383">
    <property type="component" value="Unassembled WGS sequence"/>
</dbReference>
<comment type="similarity">
    <text evidence="1">Belongs to the GSP E family.</text>
</comment>
<evidence type="ECO:0000256" key="1">
    <source>
        <dbReference type="ARBA" id="ARBA00006611"/>
    </source>
</evidence>
<dbReference type="PANTHER" id="PTHR30258">
    <property type="entry name" value="TYPE II SECRETION SYSTEM PROTEIN GSPE-RELATED"/>
    <property type="match status" value="1"/>
</dbReference>
<evidence type="ECO:0000259" key="4">
    <source>
        <dbReference type="PROSITE" id="PS00662"/>
    </source>
</evidence>
<dbReference type="EMBL" id="PFCN01000033">
    <property type="protein sequence ID" value="PIR70209.1"/>
    <property type="molecule type" value="Genomic_DNA"/>
</dbReference>
<dbReference type="InterPro" id="IPR003593">
    <property type="entry name" value="AAA+_ATPase"/>
</dbReference>
<dbReference type="Gene3D" id="3.40.50.300">
    <property type="entry name" value="P-loop containing nucleotide triphosphate hydrolases"/>
    <property type="match status" value="1"/>
</dbReference>
<name>A0A2H0TF79_9BACT</name>
<keyword evidence="3" id="KW-0067">ATP-binding</keyword>
<protein>
    <recommendedName>
        <fullName evidence="4">Bacterial type II secretion system protein E domain-containing protein</fullName>
    </recommendedName>
</protein>
<dbReference type="InterPro" id="IPR001482">
    <property type="entry name" value="T2SS/T4SS_dom"/>
</dbReference>
<dbReference type="InterPro" id="IPR027417">
    <property type="entry name" value="P-loop_NTPase"/>
</dbReference>
<dbReference type="Pfam" id="PF00437">
    <property type="entry name" value="T2SSE"/>
    <property type="match status" value="1"/>
</dbReference>
<gene>
    <name evidence="5" type="ORF">COU46_02825</name>
</gene>
<evidence type="ECO:0000256" key="2">
    <source>
        <dbReference type="ARBA" id="ARBA00022741"/>
    </source>
</evidence>
<evidence type="ECO:0000256" key="3">
    <source>
        <dbReference type="ARBA" id="ARBA00022840"/>
    </source>
</evidence>
<dbReference type="SMART" id="SM00382">
    <property type="entry name" value="AAA"/>
    <property type="match status" value="1"/>
</dbReference>
<evidence type="ECO:0000313" key="6">
    <source>
        <dbReference type="Proteomes" id="UP000229383"/>
    </source>
</evidence>
<feature type="domain" description="Bacterial type II secretion system protein E" evidence="4">
    <location>
        <begin position="264"/>
        <end position="278"/>
    </location>
</feature>
<reference evidence="6" key="1">
    <citation type="submission" date="2017-09" db="EMBL/GenBank/DDBJ databases">
        <title>Depth-based differentiation of microbial function through sediment-hosted aquifers and enrichment of novel symbionts in the deep terrestrial subsurface.</title>
        <authorList>
            <person name="Probst A.J."/>
            <person name="Ladd B."/>
            <person name="Jarett J.K."/>
            <person name="Geller-Mcgrath D.E."/>
            <person name="Sieber C.M.K."/>
            <person name="Emerson J.B."/>
            <person name="Anantharaman K."/>
            <person name="Thomas B.C."/>
            <person name="Malmstrom R."/>
            <person name="Stieglmeier M."/>
            <person name="Klingl A."/>
            <person name="Woyke T."/>
            <person name="Ryan C.M."/>
            <person name="Banfield J.F."/>
        </authorList>
    </citation>
    <scope>NUCLEOTIDE SEQUENCE [LARGE SCALE GENOMIC DNA]</scope>
</reference>